<gene>
    <name evidence="2" type="ORF">CLIB1423_04S05116</name>
</gene>
<protein>
    <submittedName>
        <fullName evidence="2">Nucleoporin Nup60p</fullName>
    </submittedName>
</protein>
<feature type="region of interest" description="Disordered" evidence="1">
    <location>
        <begin position="396"/>
        <end position="465"/>
    </location>
</feature>
<dbReference type="GO" id="GO:0008298">
    <property type="term" value="P:intracellular mRNA localization"/>
    <property type="evidence" value="ECO:0007669"/>
    <property type="project" value="TreeGrafter"/>
</dbReference>
<feature type="compositionally biased region" description="Low complexity" evidence="1">
    <location>
        <begin position="407"/>
        <end position="447"/>
    </location>
</feature>
<reference evidence="2" key="1">
    <citation type="submission" date="2022-03" db="EMBL/GenBank/DDBJ databases">
        <authorList>
            <person name="Legras J.-L."/>
            <person name="Devillers H."/>
            <person name="Grondin C."/>
        </authorList>
    </citation>
    <scope>NUCLEOTIDE SEQUENCE</scope>
    <source>
        <strain evidence="2">CLIB 1423</strain>
    </source>
</reference>
<evidence type="ECO:0000313" key="2">
    <source>
        <dbReference type="EMBL" id="CAH2351751.1"/>
    </source>
</evidence>
<dbReference type="GO" id="GO:0031990">
    <property type="term" value="P:mRNA export from nucleus in response to heat stress"/>
    <property type="evidence" value="ECO:0007669"/>
    <property type="project" value="TreeGrafter"/>
</dbReference>
<feature type="compositionally biased region" description="Low complexity" evidence="1">
    <location>
        <begin position="17"/>
        <end position="28"/>
    </location>
</feature>
<dbReference type="GO" id="GO:0016973">
    <property type="term" value="P:poly(A)+ mRNA export from nucleus"/>
    <property type="evidence" value="ECO:0007669"/>
    <property type="project" value="TreeGrafter"/>
</dbReference>
<feature type="region of interest" description="Disordered" evidence="1">
    <location>
        <begin position="43"/>
        <end position="96"/>
    </location>
</feature>
<dbReference type="PANTHER" id="PTHR28284:SF1">
    <property type="entry name" value="NUCLEOPORIN NUP60"/>
    <property type="match status" value="1"/>
</dbReference>
<name>A0A9P0QM37_9ASCO</name>
<dbReference type="GO" id="GO:0034398">
    <property type="term" value="P:telomere tethering at nuclear periphery"/>
    <property type="evidence" value="ECO:0007669"/>
    <property type="project" value="TreeGrafter"/>
</dbReference>
<keyword evidence="3" id="KW-1185">Reference proteome</keyword>
<feature type="region of interest" description="Disordered" evidence="1">
    <location>
        <begin position="1"/>
        <end position="28"/>
    </location>
</feature>
<dbReference type="AlphaFoldDB" id="A0A9P0QM37"/>
<dbReference type="PANTHER" id="PTHR28284">
    <property type="entry name" value="NUCLEOPORIN NUP60"/>
    <property type="match status" value="1"/>
</dbReference>
<sequence>MDNRRVIHSYREKQAASTSSTPYSRPTSGLFSKVKQYFAPASLWSNEEQQEQSQTMSHSQSQSHTQPPSQASSVSPFKFPEPELKTPLKKNSKDVTKTPNHVLSTFFQSKGDRPLTDVEYEGVVALLSKSHQNTPTTVKNSQNNQQRQSQTPSQRFTSQDDIKVGSNNKRGSHGGAAANSSNLFITPYNQKVLKNDSSIFSTPEYKPIYHSVNENSFSQGRGAGMSSIPSVKRVYQFSGLPSPYRTRIRTPNLSAKKKNISKSNASFASNGTFNSSLSNTITAPPTSSIDNKPLSNTANALLTILDGGDESNEASIKAFTSPFARQKRVNKDREMESTPVKKRLTAADIGKTISFDQSEKLPELEKVVEKEEKLEEKPANLKNGIAKEETTKHTFAFPNSSTKPLHNDSSTKTNLSTSTDTTAASTFTFGRTTGETTSDNTPFPTTTEGEKPTIHKTTSNSLFGDSEKTSVQIPKLPISNGSNGSSFSFGAAKQPLTDNKPTSLFGSNSNTLNIKQTAGFEFKLPELKQQQVVLDQKKVESFKSLFEF</sequence>
<organism evidence="2 3">
    <name type="scientific">[Candida] railenensis</name>
    <dbReference type="NCBI Taxonomy" id="45579"/>
    <lineage>
        <taxon>Eukaryota</taxon>
        <taxon>Fungi</taxon>
        <taxon>Dikarya</taxon>
        <taxon>Ascomycota</taxon>
        <taxon>Saccharomycotina</taxon>
        <taxon>Pichiomycetes</taxon>
        <taxon>Debaryomycetaceae</taxon>
        <taxon>Kurtzmaniella</taxon>
    </lineage>
</organism>
<accession>A0A9P0QM37</accession>
<proteinExistence type="predicted"/>
<feature type="region of interest" description="Disordered" evidence="1">
    <location>
        <begin position="131"/>
        <end position="180"/>
    </location>
</feature>
<feature type="compositionally biased region" description="Low complexity" evidence="1">
    <location>
        <begin position="140"/>
        <end position="157"/>
    </location>
</feature>
<evidence type="ECO:0000256" key="1">
    <source>
        <dbReference type="SAM" id="MobiDB-lite"/>
    </source>
</evidence>
<feature type="compositionally biased region" description="Basic and acidic residues" evidence="1">
    <location>
        <begin position="1"/>
        <end position="14"/>
    </location>
</feature>
<dbReference type="EMBL" id="CAKXYY010000004">
    <property type="protein sequence ID" value="CAH2351751.1"/>
    <property type="molecule type" value="Genomic_DNA"/>
</dbReference>
<dbReference type="GO" id="GO:0006607">
    <property type="term" value="P:NLS-bearing protein import into nucleus"/>
    <property type="evidence" value="ECO:0007669"/>
    <property type="project" value="TreeGrafter"/>
</dbReference>
<dbReference type="InterPro" id="IPR034432">
    <property type="entry name" value="Nup60"/>
</dbReference>
<comment type="caution">
    <text evidence="2">The sequence shown here is derived from an EMBL/GenBank/DDBJ whole genome shotgun (WGS) entry which is preliminary data.</text>
</comment>
<dbReference type="Proteomes" id="UP000837801">
    <property type="component" value="Unassembled WGS sequence"/>
</dbReference>
<dbReference type="OrthoDB" id="5370852at2759"/>
<dbReference type="GO" id="GO:0017056">
    <property type="term" value="F:structural constituent of nuclear pore"/>
    <property type="evidence" value="ECO:0007669"/>
    <property type="project" value="InterPro"/>
</dbReference>
<feature type="compositionally biased region" description="Basic and acidic residues" evidence="1">
    <location>
        <begin position="80"/>
        <end position="96"/>
    </location>
</feature>
<feature type="compositionally biased region" description="Low complexity" evidence="1">
    <location>
        <begin position="51"/>
        <end position="73"/>
    </location>
</feature>
<evidence type="ECO:0000313" key="3">
    <source>
        <dbReference type="Proteomes" id="UP000837801"/>
    </source>
</evidence>
<dbReference type="GO" id="GO:0044615">
    <property type="term" value="C:nuclear pore nuclear basket"/>
    <property type="evidence" value="ECO:0007669"/>
    <property type="project" value="InterPro"/>
</dbReference>